<dbReference type="GO" id="GO:0051539">
    <property type="term" value="F:4 iron, 4 sulfur cluster binding"/>
    <property type="evidence" value="ECO:0007669"/>
    <property type="project" value="UniProtKB-KW"/>
</dbReference>
<evidence type="ECO:0000313" key="13">
    <source>
        <dbReference type="EMBL" id="OKO90194.1"/>
    </source>
</evidence>
<keyword evidence="6" id="KW-0949">S-adenosyl-L-methionine</keyword>
<dbReference type="GO" id="GO:0020037">
    <property type="term" value="F:heme binding"/>
    <property type="evidence" value="ECO:0007669"/>
    <property type="project" value="InterPro"/>
</dbReference>
<dbReference type="GO" id="GO:0009236">
    <property type="term" value="P:cobalamin biosynthetic process"/>
    <property type="evidence" value="ECO:0007669"/>
    <property type="project" value="UniProtKB-UniPathway"/>
</dbReference>
<dbReference type="EMBL" id="MQMG01000048">
    <property type="protein sequence ID" value="OKO90194.1"/>
    <property type="molecule type" value="Genomic_DNA"/>
</dbReference>
<dbReference type="SUPFAM" id="SSF56014">
    <property type="entry name" value="Nitrite and sulphite reductase 4Fe-4S domain-like"/>
    <property type="match status" value="1"/>
</dbReference>
<dbReference type="InterPro" id="IPR014776">
    <property type="entry name" value="4pyrrole_Mease_sub2"/>
</dbReference>
<dbReference type="PROSITE" id="PS00365">
    <property type="entry name" value="NIR_SIR"/>
    <property type="match status" value="1"/>
</dbReference>
<reference evidence="13" key="3">
    <citation type="journal article" date="2019" name="Int. J. Syst. Evol. Microbiol.">
        <title>Geobacillus proteiniphilus sp. nov., a thermophilic bacterium isolated from a high-temperature heavy oil reservoir in China.</title>
        <authorList>
            <person name="Semenova E.M."/>
            <person name="Sokolova D.S."/>
            <person name="Grouzdev D.S."/>
            <person name="Poltaraus A.B."/>
            <person name="Vinokurova N.G."/>
            <person name="Tourova T.P."/>
            <person name="Nazina T.N."/>
        </authorList>
    </citation>
    <scope>NUCLEOTIDE SEQUENCE</scope>
    <source>
        <strain evidence="13">1017</strain>
    </source>
</reference>
<evidence type="ECO:0000256" key="7">
    <source>
        <dbReference type="ARBA" id="ARBA00022723"/>
    </source>
</evidence>
<feature type="compositionally biased region" description="Low complexity" evidence="10">
    <location>
        <begin position="287"/>
        <end position="300"/>
    </location>
</feature>
<dbReference type="GO" id="GO:0046872">
    <property type="term" value="F:metal ion binding"/>
    <property type="evidence" value="ECO:0007669"/>
    <property type="project" value="UniProtKB-KW"/>
</dbReference>
<dbReference type="InterPro" id="IPR006066">
    <property type="entry name" value="NO2/SO3_Rdtase_FeS/sirohaem_BS"/>
</dbReference>
<dbReference type="InterPro" id="IPR051810">
    <property type="entry name" value="Precorrin_MeTrfase"/>
</dbReference>
<dbReference type="InterPro" id="IPR014777">
    <property type="entry name" value="4pyrrole_Mease_sub1"/>
</dbReference>
<dbReference type="GO" id="GO:0032259">
    <property type="term" value="P:methylation"/>
    <property type="evidence" value="ECO:0007669"/>
    <property type="project" value="UniProtKB-KW"/>
</dbReference>
<dbReference type="NCBIfam" id="TIGR01466">
    <property type="entry name" value="cobJ_cbiH"/>
    <property type="match status" value="1"/>
</dbReference>
<dbReference type="EC" id="2.1.1.131" evidence="14"/>
<evidence type="ECO:0000259" key="11">
    <source>
        <dbReference type="Pfam" id="PF00590"/>
    </source>
</evidence>
<reference evidence="15" key="2">
    <citation type="submission" date="2017-01" db="EMBL/GenBank/DDBJ databases">
        <title>Genome sequencing and annotation of Geobacillus sp. 1017, a Hydrocarbon-Oxidizing Thermophilic Bacterium Isolated from a Heavy Oil Reservoir (China).</title>
        <authorList>
            <person name="Kadnikov V.V."/>
            <person name="Mardanov A.V."/>
            <person name="Poltaraus A.B."/>
            <person name="Sokolova D.S."/>
            <person name="Semenova E.M."/>
            <person name="Ravin N.V."/>
            <person name="Tourova T.P."/>
            <person name="Nazina T.N."/>
        </authorList>
    </citation>
    <scope>NUCLEOTIDE SEQUENCE [LARGE SCALE GENOMIC DNA]</scope>
    <source>
        <strain evidence="15">1017</strain>
    </source>
</reference>
<reference evidence="13 15" key="1">
    <citation type="submission" date="2016-11" db="EMBL/GenBank/DDBJ databases">
        <authorList>
            <person name="Kadnikov V."/>
            <person name="Nazina T."/>
        </authorList>
    </citation>
    <scope>NUCLEOTIDE SEQUENCE [LARGE SCALE GENOMIC DNA]</scope>
    <source>
        <strain evidence="13 15">1017</strain>
    </source>
</reference>
<evidence type="ECO:0000259" key="12">
    <source>
        <dbReference type="Pfam" id="PF01077"/>
    </source>
</evidence>
<dbReference type="Gene3D" id="3.30.950.10">
    <property type="entry name" value="Methyltransferase, Cobalt-precorrin-4 Transmethylase, Domain 2"/>
    <property type="match status" value="1"/>
</dbReference>
<dbReference type="InterPro" id="IPR000878">
    <property type="entry name" value="4pyrrol_Mease"/>
</dbReference>
<feature type="domain" description="Nitrite/sulphite reductase 4Fe-4S" evidence="12">
    <location>
        <begin position="459"/>
        <end position="573"/>
    </location>
</feature>
<keyword evidence="7" id="KW-0479">Metal-binding</keyword>
<sequence length="598" mass="64653">MGGKLLIVGFGPGSVDHMTKRAREAIEESDVIIGYKTYIELVRDLIVGKEIISTGMTEEVSRAQAAVKWAERGKTVAVISSGDAGLYGMAGLVYEVLIEKGWTKDSSIEVEVIPGISAIHSCAALLGAPIMHDACTISLSDHLTPWELIEKRLEAAAAADFVIALYNPKSGRRTRQIVEAQQILLRHRAPTTPVGLVKSAYRERQHMVLTDLAHMLDHEIGMLTTVIIGNSTTFVHDGVMITPRGYQRKYQLAAAVQPLKPHERLRKEAEPWALDQTKPLEDEDEGSTGAPGASGTSEAAVLAGDDQKDRAFTALATAVRPSSVATVTKEAEPTPPAAVLPTLAAPLAKTAERQPTAAPKRVKETAEDALAALERRKTRKTAAVLLEAAVSPGVANKQFTPEQLIVLAEVVGTDGKMTYTPDHYMKIERLTEDPDGLVARLVDAGLIVMPVGDVLTVKACDFCDGEKKDAIPYAEELARRFGGMALPKELKLGINGCGMACYGAVREDIGLVYRKGKFDLFLGGKTVGRNAHPGQLVAEGIPPEEIVAVMAEIIEQYQEQAHPNERFHKFFRRVKQVGRFSHEEAKPAASIETPACGE</sequence>
<keyword evidence="9" id="KW-0411">Iron-sulfur</keyword>
<evidence type="ECO:0000313" key="14">
    <source>
        <dbReference type="EMBL" id="WMJ15492.1"/>
    </source>
</evidence>
<evidence type="ECO:0000313" key="16">
    <source>
        <dbReference type="Proteomes" id="UP001223761"/>
    </source>
</evidence>
<evidence type="ECO:0000256" key="2">
    <source>
        <dbReference type="ARBA" id="ARBA00022485"/>
    </source>
</evidence>
<protein>
    <submittedName>
        <fullName evidence="14">Precorrin-3B C(17)-methyltransferase</fullName>
        <ecNumber evidence="14">2.1.1.131</ecNumber>
    </submittedName>
</protein>
<comment type="pathway">
    <text evidence="1">Cofactor biosynthesis; adenosylcobalamin biosynthesis.</text>
</comment>
<evidence type="ECO:0000256" key="6">
    <source>
        <dbReference type="ARBA" id="ARBA00022691"/>
    </source>
</evidence>
<dbReference type="EMBL" id="CP133076">
    <property type="protein sequence ID" value="WMJ15492.1"/>
    <property type="molecule type" value="Genomic_DNA"/>
</dbReference>
<name>A0A1Q5SQC4_9BACL</name>
<evidence type="ECO:0000256" key="3">
    <source>
        <dbReference type="ARBA" id="ARBA00022573"/>
    </source>
</evidence>
<dbReference type="Pfam" id="PF00590">
    <property type="entry name" value="TP_methylase"/>
    <property type="match status" value="1"/>
</dbReference>
<evidence type="ECO:0000256" key="1">
    <source>
        <dbReference type="ARBA" id="ARBA00004953"/>
    </source>
</evidence>
<evidence type="ECO:0000256" key="8">
    <source>
        <dbReference type="ARBA" id="ARBA00023004"/>
    </source>
</evidence>
<dbReference type="RefSeq" id="WP_074044440.1">
    <property type="nucleotide sequence ID" value="NZ_CP133076.1"/>
</dbReference>
<evidence type="ECO:0000256" key="4">
    <source>
        <dbReference type="ARBA" id="ARBA00022603"/>
    </source>
</evidence>
<dbReference type="UniPathway" id="UPA00148"/>
<dbReference type="Gene3D" id="3.40.1010.10">
    <property type="entry name" value="Cobalt-precorrin-4 Transmethylase, Domain 1"/>
    <property type="match status" value="1"/>
</dbReference>
<dbReference type="Proteomes" id="UP000186030">
    <property type="component" value="Unassembled WGS sequence"/>
</dbReference>
<dbReference type="InterPro" id="IPR045854">
    <property type="entry name" value="NO2/SO3_Rdtase_4Fe4S_sf"/>
</dbReference>
<keyword evidence="5 14" id="KW-0808">Transferase</keyword>
<dbReference type="AlphaFoldDB" id="A0A1Q5SQC4"/>
<feature type="domain" description="Tetrapyrrole methylase" evidence="11">
    <location>
        <begin position="4"/>
        <end position="214"/>
    </location>
</feature>
<dbReference type="CDD" id="cd11646">
    <property type="entry name" value="Precorrin_3B_C17_MT"/>
    <property type="match status" value="1"/>
</dbReference>
<dbReference type="InterPro" id="IPR006067">
    <property type="entry name" value="NO2/SO3_Rdtase_4Fe4S_dom"/>
</dbReference>
<evidence type="ECO:0000256" key="9">
    <source>
        <dbReference type="ARBA" id="ARBA00023014"/>
    </source>
</evidence>
<dbReference type="InterPro" id="IPR006363">
    <property type="entry name" value="Cbl_synth_CobJ/CibH_dom"/>
</dbReference>
<keyword evidence="2" id="KW-0004">4Fe-4S</keyword>
<evidence type="ECO:0000256" key="10">
    <source>
        <dbReference type="SAM" id="MobiDB-lite"/>
    </source>
</evidence>
<keyword evidence="3" id="KW-0169">Cobalamin biosynthesis</keyword>
<keyword evidence="8" id="KW-0408">Iron</keyword>
<dbReference type="SUPFAM" id="SSF53790">
    <property type="entry name" value="Tetrapyrrole methylase"/>
    <property type="match status" value="1"/>
</dbReference>
<keyword evidence="16" id="KW-1185">Reference proteome</keyword>
<reference evidence="14 16" key="4">
    <citation type="submission" date="2023-08" db="EMBL/GenBank/DDBJ databases">
        <title>Genome sequencing of the thermostable Gram positive bacteria Geobacillus proteiniphilus strain T-6.</title>
        <authorList>
            <person name="Shulami S."/>
            <person name="Shoham Y."/>
        </authorList>
    </citation>
    <scope>NUCLEOTIDE SEQUENCE [LARGE SCALE GENOMIC DNA]</scope>
    <source>
        <strain evidence="14 16">T-6</strain>
    </source>
</reference>
<feature type="region of interest" description="Disordered" evidence="10">
    <location>
        <begin position="261"/>
        <end position="300"/>
    </location>
</feature>
<dbReference type="PANTHER" id="PTHR47036:SF1">
    <property type="entry name" value="COBALT-FACTOR III C(17)-METHYLTRANSFERASE-RELATED"/>
    <property type="match status" value="1"/>
</dbReference>
<dbReference type="GO" id="GO:0016491">
    <property type="term" value="F:oxidoreductase activity"/>
    <property type="evidence" value="ECO:0007669"/>
    <property type="project" value="InterPro"/>
</dbReference>
<organism evidence="13 15">
    <name type="scientific">Geobacillus proteiniphilus</name>
    <dbReference type="NCBI Taxonomy" id="860353"/>
    <lineage>
        <taxon>Bacteria</taxon>
        <taxon>Bacillati</taxon>
        <taxon>Bacillota</taxon>
        <taxon>Bacilli</taxon>
        <taxon>Bacillales</taxon>
        <taxon>Anoxybacillaceae</taxon>
        <taxon>Geobacillus</taxon>
    </lineage>
</organism>
<proteinExistence type="predicted"/>
<dbReference type="Pfam" id="PF01077">
    <property type="entry name" value="NIR_SIR"/>
    <property type="match status" value="1"/>
</dbReference>
<dbReference type="GO" id="GO:0030789">
    <property type="term" value="F:precorrin-3B C17-methyltransferase activity"/>
    <property type="evidence" value="ECO:0007669"/>
    <property type="project" value="UniProtKB-EC"/>
</dbReference>
<evidence type="ECO:0000313" key="15">
    <source>
        <dbReference type="Proteomes" id="UP000186030"/>
    </source>
</evidence>
<feature type="compositionally biased region" description="Basic and acidic residues" evidence="10">
    <location>
        <begin position="261"/>
        <end position="270"/>
    </location>
</feature>
<dbReference type="Gene3D" id="3.30.413.10">
    <property type="entry name" value="Sulfite Reductase Hemoprotein, domain 1"/>
    <property type="match status" value="1"/>
</dbReference>
<gene>
    <name evidence="14" type="primary">cobJ</name>
    <name evidence="13" type="ORF">BRO54_3127</name>
    <name evidence="14" type="ORF">RA955_11925</name>
</gene>
<dbReference type="PANTHER" id="PTHR47036">
    <property type="entry name" value="COBALT-FACTOR III C(17)-METHYLTRANSFERASE-RELATED"/>
    <property type="match status" value="1"/>
</dbReference>
<accession>A0A1Q5SQC4</accession>
<keyword evidence="4 14" id="KW-0489">Methyltransferase</keyword>
<evidence type="ECO:0000256" key="5">
    <source>
        <dbReference type="ARBA" id="ARBA00022679"/>
    </source>
</evidence>
<dbReference type="InterPro" id="IPR035996">
    <property type="entry name" value="4pyrrol_Methylase_sf"/>
</dbReference>
<dbReference type="Proteomes" id="UP001223761">
    <property type="component" value="Chromosome"/>
</dbReference>